<dbReference type="AlphaFoldDB" id="A0A9P4KA19"/>
<comment type="caution">
    <text evidence="2">The sequence shown here is derived from an EMBL/GenBank/DDBJ whole genome shotgun (WGS) entry which is preliminary data.</text>
</comment>
<protein>
    <submittedName>
        <fullName evidence="2">Uncharacterized protein</fullName>
    </submittedName>
</protein>
<evidence type="ECO:0000313" key="2">
    <source>
        <dbReference type="EMBL" id="KAF2262780.1"/>
    </source>
</evidence>
<name>A0A9P4KA19_9PLEO</name>
<keyword evidence="1" id="KW-0812">Transmembrane</keyword>
<reference evidence="3" key="1">
    <citation type="journal article" date="2020" name="Stud. Mycol.">
        <title>101 Dothideomycetes genomes: A test case for predicting lifestyles and emergence of pathogens.</title>
        <authorList>
            <person name="Haridas S."/>
            <person name="Albert R."/>
            <person name="Binder M."/>
            <person name="Bloem J."/>
            <person name="LaButti K."/>
            <person name="Salamov A."/>
            <person name="Andreopoulos B."/>
            <person name="Baker S."/>
            <person name="Barry K."/>
            <person name="Bills G."/>
            <person name="Bluhm B."/>
            <person name="Cannon C."/>
            <person name="Castanera R."/>
            <person name="Culley D."/>
            <person name="Daum C."/>
            <person name="Ezra D."/>
            <person name="Gonzalez J."/>
            <person name="Henrissat B."/>
            <person name="Kuo A."/>
            <person name="Liang C."/>
            <person name="Lipzen A."/>
            <person name="Lutzoni F."/>
            <person name="Magnuson J."/>
            <person name="Mondo S."/>
            <person name="Nolan M."/>
            <person name="Ohm R."/>
            <person name="Pangilinan J."/>
            <person name="Park H.-J."/>
            <person name="Ramirez L."/>
            <person name="Alfaro M."/>
            <person name="Sun H."/>
            <person name="Tritt A."/>
            <person name="Yoshinaga Y."/>
            <person name="Zwiers L.-H."/>
            <person name="Turgeon B."/>
            <person name="Goodwin S."/>
            <person name="Spatafora J."/>
            <person name="Crous P."/>
            <person name="Grigoriev I."/>
        </authorList>
    </citation>
    <scope>NUCLEOTIDE SEQUENCE [LARGE SCALE GENOMIC DNA]</scope>
    <source>
        <strain evidence="3">CBS 304.66</strain>
    </source>
</reference>
<sequence length="153" mass="16779">MAIQALIVKCVLQASPAVFQPLRPISTRFSARLAHFGTILALLLHMSLVHGLAMALRRTTARYFSFHLSKTGPLGATSHNVFRSPPSLPSYSPAHGTACAICQRCSISRPGLLKSRAARVCNRGQSETSGFRIWPSAEKWLPKHSAYLTCHRV</sequence>
<proteinExistence type="predicted"/>
<evidence type="ECO:0000313" key="3">
    <source>
        <dbReference type="Proteomes" id="UP000800093"/>
    </source>
</evidence>
<evidence type="ECO:0000256" key="1">
    <source>
        <dbReference type="SAM" id="Phobius"/>
    </source>
</evidence>
<gene>
    <name evidence="2" type="ORF">CC78DRAFT_582223</name>
</gene>
<organism evidence="2 3">
    <name type="scientific">Lojkania enalia</name>
    <dbReference type="NCBI Taxonomy" id="147567"/>
    <lineage>
        <taxon>Eukaryota</taxon>
        <taxon>Fungi</taxon>
        <taxon>Dikarya</taxon>
        <taxon>Ascomycota</taxon>
        <taxon>Pezizomycotina</taxon>
        <taxon>Dothideomycetes</taxon>
        <taxon>Pleosporomycetidae</taxon>
        <taxon>Pleosporales</taxon>
        <taxon>Pleosporales incertae sedis</taxon>
        <taxon>Lojkania</taxon>
    </lineage>
</organism>
<dbReference type="Proteomes" id="UP000800093">
    <property type="component" value="Unassembled WGS sequence"/>
</dbReference>
<dbReference type="EMBL" id="ML986636">
    <property type="protein sequence ID" value="KAF2262780.1"/>
    <property type="molecule type" value="Genomic_DNA"/>
</dbReference>
<keyword evidence="1" id="KW-0472">Membrane</keyword>
<keyword evidence="1" id="KW-1133">Transmembrane helix</keyword>
<feature type="transmembrane region" description="Helical" evidence="1">
    <location>
        <begin position="33"/>
        <end position="56"/>
    </location>
</feature>
<accession>A0A9P4KA19</accession>
<keyword evidence="3" id="KW-1185">Reference proteome</keyword>